<protein>
    <submittedName>
        <fullName evidence="7">ABC-2 type transport system ATP-binding protein</fullName>
    </submittedName>
</protein>
<accession>A0A238Y3Z8</accession>
<evidence type="ECO:0000256" key="2">
    <source>
        <dbReference type="ARBA" id="ARBA00022448"/>
    </source>
</evidence>
<dbReference type="GO" id="GO:0046677">
    <property type="term" value="P:response to antibiotic"/>
    <property type="evidence" value="ECO:0007669"/>
    <property type="project" value="UniProtKB-KW"/>
</dbReference>
<reference evidence="8" key="1">
    <citation type="submission" date="2017-06" db="EMBL/GenBank/DDBJ databases">
        <authorList>
            <person name="Varghese N."/>
            <person name="Submissions S."/>
        </authorList>
    </citation>
    <scope>NUCLEOTIDE SEQUENCE [LARGE SCALE GENOMIC DNA]</scope>
    <source>
        <strain evidence="8">DSM 44485</strain>
    </source>
</reference>
<dbReference type="GO" id="GO:0005886">
    <property type="term" value="C:plasma membrane"/>
    <property type="evidence" value="ECO:0007669"/>
    <property type="project" value="UniProtKB-SubCell"/>
</dbReference>
<feature type="domain" description="ABC transporter" evidence="6">
    <location>
        <begin position="7"/>
        <end position="232"/>
    </location>
</feature>
<name>A0A238Y3Z8_9ACTN</name>
<dbReference type="Proteomes" id="UP000198420">
    <property type="component" value="Unassembled WGS sequence"/>
</dbReference>
<dbReference type="InterPro" id="IPR003439">
    <property type="entry name" value="ABC_transporter-like_ATP-bd"/>
</dbReference>
<dbReference type="EMBL" id="FZNP01000005">
    <property type="protein sequence ID" value="SNR65750.1"/>
    <property type="molecule type" value="Genomic_DNA"/>
</dbReference>
<evidence type="ECO:0000256" key="3">
    <source>
        <dbReference type="ARBA" id="ARBA00022741"/>
    </source>
</evidence>
<comment type="subcellular location">
    <subcellularLocation>
        <location evidence="1">Cell membrane</location>
        <topology evidence="1">Peripheral membrane protein</topology>
    </subcellularLocation>
</comment>
<dbReference type="InterPro" id="IPR027417">
    <property type="entry name" value="P-loop_NTPase"/>
</dbReference>
<organism evidence="7 8">
    <name type="scientific">Actinomadura mexicana</name>
    <dbReference type="NCBI Taxonomy" id="134959"/>
    <lineage>
        <taxon>Bacteria</taxon>
        <taxon>Bacillati</taxon>
        <taxon>Actinomycetota</taxon>
        <taxon>Actinomycetes</taxon>
        <taxon>Streptosporangiales</taxon>
        <taxon>Thermomonosporaceae</taxon>
        <taxon>Actinomadura</taxon>
    </lineage>
</organism>
<dbReference type="Gene3D" id="3.40.50.300">
    <property type="entry name" value="P-loop containing nucleotide triphosphate hydrolases"/>
    <property type="match status" value="1"/>
</dbReference>
<evidence type="ECO:0000259" key="6">
    <source>
        <dbReference type="PROSITE" id="PS50893"/>
    </source>
</evidence>
<dbReference type="PANTHER" id="PTHR42711">
    <property type="entry name" value="ABC TRANSPORTER ATP-BINDING PROTEIN"/>
    <property type="match status" value="1"/>
</dbReference>
<keyword evidence="3" id="KW-0547">Nucleotide-binding</keyword>
<dbReference type="AlphaFoldDB" id="A0A238Y3Z8"/>
<keyword evidence="2" id="KW-0813">Transport</keyword>
<dbReference type="PANTHER" id="PTHR42711:SF17">
    <property type="entry name" value="ABC TRANSPORTER ATP-BINDING PROTEIN"/>
    <property type="match status" value="1"/>
</dbReference>
<dbReference type="InterPro" id="IPR017871">
    <property type="entry name" value="ABC_transporter-like_CS"/>
</dbReference>
<evidence type="ECO:0000313" key="8">
    <source>
        <dbReference type="Proteomes" id="UP000198420"/>
    </source>
</evidence>
<keyword evidence="8" id="KW-1185">Reference proteome</keyword>
<dbReference type="SUPFAM" id="SSF52540">
    <property type="entry name" value="P-loop containing nucleoside triphosphate hydrolases"/>
    <property type="match status" value="1"/>
</dbReference>
<keyword evidence="4 7" id="KW-0067">ATP-binding</keyword>
<dbReference type="OrthoDB" id="9804819at2"/>
<dbReference type="RefSeq" id="WP_089312334.1">
    <property type="nucleotide sequence ID" value="NZ_FZNP01000005.1"/>
</dbReference>
<proteinExistence type="predicted"/>
<dbReference type="SMART" id="SM00382">
    <property type="entry name" value="AAA"/>
    <property type="match status" value="1"/>
</dbReference>
<evidence type="ECO:0000256" key="5">
    <source>
        <dbReference type="ARBA" id="ARBA00023251"/>
    </source>
</evidence>
<dbReference type="CDD" id="cd03230">
    <property type="entry name" value="ABC_DR_subfamily_A"/>
    <property type="match status" value="1"/>
</dbReference>
<dbReference type="InterPro" id="IPR050763">
    <property type="entry name" value="ABC_transporter_ATP-binding"/>
</dbReference>
<dbReference type="Pfam" id="PF00005">
    <property type="entry name" value="ABC_tran"/>
    <property type="match status" value="1"/>
</dbReference>
<dbReference type="InterPro" id="IPR003593">
    <property type="entry name" value="AAA+_ATPase"/>
</dbReference>
<dbReference type="GO" id="GO:0005524">
    <property type="term" value="F:ATP binding"/>
    <property type="evidence" value="ECO:0007669"/>
    <property type="project" value="UniProtKB-KW"/>
</dbReference>
<gene>
    <name evidence="7" type="ORF">SAMN06265355_105219</name>
</gene>
<sequence>MKTDPAISVDGLRQRYGDFEAVAGISFDVAAGELFALLGTNGAGKTTTLETLEGHRTVHEGTVRVLGHDPHRERRKVRPRMGIMLQDGGFFADLTVAETVEHWRGFTPSARGRDEAVALAGLAEKAGVRVRQLSGGQKRRLDLALALLGRPDVLFLDEPTSGMDPEARRATWDIVKEVVAGGTAVLLTTHYLEEAEHLADRLAILHRGRIEATGTVADVVAGHGDRIDFRLPQRLQVAELPPLRGVRADVRVEGGHAVASYAVPSRDGDDPGLQAGLYELLRWADEEGVRLDGLRARSASLEDVFLRTAEGASR</sequence>
<evidence type="ECO:0000313" key="7">
    <source>
        <dbReference type="EMBL" id="SNR65750.1"/>
    </source>
</evidence>
<dbReference type="PROSITE" id="PS00211">
    <property type="entry name" value="ABC_TRANSPORTER_1"/>
    <property type="match status" value="1"/>
</dbReference>
<dbReference type="GO" id="GO:0016887">
    <property type="term" value="F:ATP hydrolysis activity"/>
    <property type="evidence" value="ECO:0007669"/>
    <property type="project" value="InterPro"/>
</dbReference>
<dbReference type="PROSITE" id="PS50893">
    <property type="entry name" value="ABC_TRANSPORTER_2"/>
    <property type="match status" value="1"/>
</dbReference>
<evidence type="ECO:0000256" key="1">
    <source>
        <dbReference type="ARBA" id="ARBA00004202"/>
    </source>
</evidence>
<keyword evidence="5" id="KW-0046">Antibiotic resistance</keyword>
<evidence type="ECO:0000256" key="4">
    <source>
        <dbReference type="ARBA" id="ARBA00022840"/>
    </source>
</evidence>